<dbReference type="AlphaFoldDB" id="A0A2N7F7R3"/>
<organism evidence="1 2">
    <name type="scientific">Vibrio splendidus</name>
    <dbReference type="NCBI Taxonomy" id="29497"/>
    <lineage>
        <taxon>Bacteria</taxon>
        <taxon>Pseudomonadati</taxon>
        <taxon>Pseudomonadota</taxon>
        <taxon>Gammaproteobacteria</taxon>
        <taxon>Vibrionales</taxon>
        <taxon>Vibrionaceae</taxon>
        <taxon>Vibrio</taxon>
    </lineage>
</organism>
<name>A0A2N7F7R3_VIBSP</name>
<dbReference type="RefSeq" id="WP_004733468.1">
    <property type="nucleotide sequence ID" value="NZ_CAWNSM010000057.1"/>
</dbReference>
<dbReference type="Proteomes" id="UP000235330">
    <property type="component" value="Unassembled WGS sequence"/>
</dbReference>
<gene>
    <name evidence="1" type="ORF">BCU17_04845</name>
</gene>
<reference evidence="2" key="1">
    <citation type="submission" date="2016-07" db="EMBL/GenBank/DDBJ databases">
        <title>Nontailed viruses are major unrecognized killers of bacteria in the ocean.</title>
        <authorList>
            <person name="Kauffman K."/>
            <person name="Hussain F."/>
            <person name="Yang J."/>
            <person name="Arevalo P."/>
            <person name="Brown J."/>
            <person name="Cutler M."/>
            <person name="Kelly L."/>
            <person name="Polz M.F."/>
        </authorList>
    </citation>
    <scope>NUCLEOTIDE SEQUENCE [LARGE SCALE GENOMIC DNA]</scope>
    <source>
        <strain evidence="2">10N.261.55.E11</strain>
    </source>
</reference>
<evidence type="ECO:0000313" key="1">
    <source>
        <dbReference type="EMBL" id="PMJ62268.1"/>
    </source>
</evidence>
<comment type="caution">
    <text evidence="1">The sequence shown here is derived from an EMBL/GenBank/DDBJ whole genome shotgun (WGS) entry which is preliminary data.</text>
</comment>
<sequence length="174" mass="20162">MSGLNSSRSQLLLDTEFIRRYEAFEEEIPKAVLRAASLTSRWLRGVSMAELGYELSIDNKALRSRFRVYKNGRVSKLWIGVRDIGVHRLGKPIQNRLGVRVGEHFFADAFISPMDSDQLLVWRRRGKARSVIERVEIDIADDVDSIVENYLPDINRKFEAFFHREFKYVLSIAA</sequence>
<protein>
    <submittedName>
        <fullName evidence="1">Phage tail protein</fullName>
    </submittedName>
</protein>
<proteinExistence type="predicted"/>
<evidence type="ECO:0000313" key="2">
    <source>
        <dbReference type="Proteomes" id="UP000235330"/>
    </source>
</evidence>
<dbReference type="EMBL" id="MCWU01000057">
    <property type="protein sequence ID" value="PMJ62268.1"/>
    <property type="molecule type" value="Genomic_DNA"/>
</dbReference>
<accession>A0A2N7F7R3</accession>